<evidence type="ECO:0000256" key="5">
    <source>
        <dbReference type="ARBA" id="ARBA00023274"/>
    </source>
</evidence>
<dbReference type="Gene3D" id="3.30.160.20">
    <property type="match status" value="1"/>
</dbReference>
<reference evidence="11" key="1">
    <citation type="journal article" date="2023" name="Mol. Phylogenet. Evol.">
        <title>Genome-scale phylogeny and comparative genomics of the fungal order Sordariales.</title>
        <authorList>
            <person name="Hensen N."/>
            <person name="Bonometti L."/>
            <person name="Westerberg I."/>
            <person name="Brannstrom I.O."/>
            <person name="Guillou S."/>
            <person name="Cros-Aarteil S."/>
            <person name="Calhoun S."/>
            <person name="Haridas S."/>
            <person name="Kuo A."/>
            <person name="Mondo S."/>
            <person name="Pangilinan J."/>
            <person name="Riley R."/>
            <person name="LaButti K."/>
            <person name="Andreopoulos B."/>
            <person name="Lipzen A."/>
            <person name="Chen C."/>
            <person name="Yan M."/>
            <person name="Daum C."/>
            <person name="Ng V."/>
            <person name="Clum A."/>
            <person name="Steindorff A."/>
            <person name="Ohm R.A."/>
            <person name="Martin F."/>
            <person name="Silar P."/>
            <person name="Natvig D.O."/>
            <person name="Lalanne C."/>
            <person name="Gautier V."/>
            <person name="Ament-Velasquez S.L."/>
            <person name="Kruys A."/>
            <person name="Hutchinson M.I."/>
            <person name="Powell A.J."/>
            <person name="Barry K."/>
            <person name="Miller A.N."/>
            <person name="Grigoriev I.V."/>
            <person name="Debuchy R."/>
            <person name="Gladieux P."/>
            <person name="Hiltunen Thoren M."/>
            <person name="Johannesson H."/>
        </authorList>
    </citation>
    <scope>NUCLEOTIDE SEQUENCE [LARGE SCALE GENOMIC DNA]</scope>
    <source>
        <strain evidence="11">CBS 340.73</strain>
    </source>
</reference>
<dbReference type="SMART" id="SM00358">
    <property type="entry name" value="DSRM"/>
    <property type="match status" value="1"/>
</dbReference>
<keyword evidence="4" id="KW-0496">Mitochondrion</keyword>
<keyword evidence="5" id="KW-0687">Ribonucleoprotein</keyword>
<dbReference type="PROSITE" id="PS50142">
    <property type="entry name" value="RNASE_3_2"/>
    <property type="match status" value="1"/>
</dbReference>
<evidence type="ECO:0000313" key="11">
    <source>
        <dbReference type="Proteomes" id="UP001303473"/>
    </source>
</evidence>
<feature type="compositionally biased region" description="Basic and acidic residues" evidence="8">
    <location>
        <begin position="67"/>
        <end position="81"/>
    </location>
</feature>
<dbReference type="PANTHER" id="PTHR11207:SF32">
    <property type="entry name" value="LARGE RIBOSOMAL SUBUNIT PROTEIN ML44"/>
    <property type="match status" value="1"/>
</dbReference>
<dbReference type="Pfam" id="PF22892">
    <property type="entry name" value="DSRM_MRPL44"/>
    <property type="match status" value="1"/>
</dbReference>
<feature type="region of interest" description="Disordered" evidence="8">
    <location>
        <begin position="252"/>
        <end position="276"/>
    </location>
</feature>
<dbReference type="EMBL" id="MU853763">
    <property type="protein sequence ID" value="KAK3943851.1"/>
    <property type="molecule type" value="Genomic_DNA"/>
</dbReference>
<dbReference type="AlphaFoldDB" id="A0AAN6S8N3"/>
<name>A0AAN6S8N3_9PEZI</name>
<dbReference type="GO" id="GO:0003735">
    <property type="term" value="F:structural constituent of ribosome"/>
    <property type="evidence" value="ECO:0007669"/>
    <property type="project" value="TreeGrafter"/>
</dbReference>
<proteinExistence type="inferred from homology"/>
<dbReference type="SUPFAM" id="SSF54768">
    <property type="entry name" value="dsRNA-binding domain-like"/>
    <property type="match status" value="1"/>
</dbReference>
<dbReference type="SMART" id="SM00535">
    <property type="entry name" value="RIBOc"/>
    <property type="match status" value="1"/>
</dbReference>
<dbReference type="InterPro" id="IPR036389">
    <property type="entry name" value="RNase_III_sf"/>
</dbReference>
<dbReference type="InterPro" id="IPR000999">
    <property type="entry name" value="RNase_III_dom"/>
</dbReference>
<comment type="similarity">
    <text evidence="6">Belongs to the ribonuclease III family. Mitochondrion-specific ribosomal protein mL44 subfamily.</text>
</comment>
<evidence type="ECO:0000256" key="8">
    <source>
        <dbReference type="SAM" id="MobiDB-lite"/>
    </source>
</evidence>
<dbReference type="CDD" id="cd19873">
    <property type="entry name" value="DSRM_MRPL3_like"/>
    <property type="match status" value="1"/>
</dbReference>
<dbReference type="InterPro" id="IPR044444">
    <property type="entry name" value="Ribosomal_mL44_DSRM_metazoa"/>
</dbReference>
<dbReference type="PANTHER" id="PTHR11207">
    <property type="entry name" value="RIBONUCLEASE III"/>
    <property type="match status" value="1"/>
</dbReference>
<evidence type="ECO:0000256" key="1">
    <source>
        <dbReference type="ARBA" id="ARBA00004173"/>
    </source>
</evidence>
<comment type="subcellular location">
    <subcellularLocation>
        <location evidence="1">Mitochondrion</location>
    </subcellularLocation>
</comment>
<evidence type="ECO:0000313" key="10">
    <source>
        <dbReference type="EMBL" id="KAK3943851.1"/>
    </source>
</evidence>
<dbReference type="InterPro" id="IPR044443">
    <property type="entry name" value="Ribosomal_mL44_DSRM_fung"/>
</dbReference>
<evidence type="ECO:0000256" key="2">
    <source>
        <dbReference type="ARBA" id="ARBA00022884"/>
    </source>
</evidence>
<protein>
    <recommendedName>
        <fullName evidence="7">Large ribosomal subunit protein mL44</fullName>
    </recommendedName>
</protein>
<evidence type="ECO:0000256" key="3">
    <source>
        <dbReference type="ARBA" id="ARBA00022980"/>
    </source>
</evidence>
<keyword evidence="3" id="KW-0689">Ribosomal protein</keyword>
<feature type="domain" description="RNase III" evidence="9">
    <location>
        <begin position="100"/>
        <end position="188"/>
    </location>
</feature>
<organism evidence="10 11">
    <name type="scientific">Diplogelasinospora grovesii</name>
    <dbReference type="NCBI Taxonomy" id="303347"/>
    <lineage>
        <taxon>Eukaryota</taxon>
        <taxon>Fungi</taxon>
        <taxon>Dikarya</taxon>
        <taxon>Ascomycota</taxon>
        <taxon>Pezizomycotina</taxon>
        <taxon>Sordariomycetes</taxon>
        <taxon>Sordariomycetidae</taxon>
        <taxon>Sordariales</taxon>
        <taxon>Diplogelasinosporaceae</taxon>
        <taxon>Diplogelasinospora</taxon>
    </lineage>
</organism>
<accession>A0AAN6S8N3</accession>
<dbReference type="GO" id="GO:0004525">
    <property type="term" value="F:ribonuclease III activity"/>
    <property type="evidence" value="ECO:0007669"/>
    <property type="project" value="InterPro"/>
</dbReference>
<keyword evidence="11" id="KW-1185">Reference proteome</keyword>
<gene>
    <name evidence="10" type="ORF">QBC46DRAFT_376418</name>
</gene>
<evidence type="ECO:0000256" key="6">
    <source>
        <dbReference type="ARBA" id="ARBA00024034"/>
    </source>
</evidence>
<dbReference type="GO" id="GO:0006396">
    <property type="term" value="P:RNA processing"/>
    <property type="evidence" value="ECO:0007669"/>
    <property type="project" value="InterPro"/>
</dbReference>
<evidence type="ECO:0000256" key="7">
    <source>
        <dbReference type="ARBA" id="ARBA00035187"/>
    </source>
</evidence>
<comment type="caution">
    <text evidence="10">The sequence shown here is derived from an EMBL/GenBank/DDBJ whole genome shotgun (WGS) entry which is preliminary data.</text>
</comment>
<evidence type="ECO:0000256" key="4">
    <source>
        <dbReference type="ARBA" id="ARBA00023128"/>
    </source>
</evidence>
<dbReference type="GO" id="GO:0003725">
    <property type="term" value="F:double-stranded RNA binding"/>
    <property type="evidence" value="ECO:0007669"/>
    <property type="project" value="InterPro"/>
</dbReference>
<sequence length="440" mass="47738">MKRLRPSRWTGQLLLAGAGSGGRYGCASRRPAQHLVALSSSSSSSIRSQSSAAAAAAAQEEELAYDGTDHERFPPLDRIRPADTSYPSPAPERALQSAKLAALHARLSLSPKIPLQTLARTLVDASADGNPQFNNSNLAFVGQTLINYHVTEWLMVRYPRLPMSIIFSAMQGYAGDKPLHQVARSWGIEPAAAPGGEVDPGLLQFSAHKPGVSLVKFGYKRTEAEYLEKFKWRRGISSRIVFDDDFGQTVKATPGSEAEQSLEQQDGEEGEEGPVPVMQYGNADTRSAAETAHAHAVRATVGAVYAHCGREAVKNFIKSHILSRTLDVSKLFMFKSPTSELATLCAREDFEPPVARLLSETGRASRTPVYVVGIYSGKDKLAEAAGPNLDHARWAAAMNALKAWYLYSPGENVRVPSDMLSEGAKPWEPAHIDIGEVISR</sequence>
<dbReference type="GO" id="GO:0005739">
    <property type="term" value="C:mitochondrion"/>
    <property type="evidence" value="ECO:0007669"/>
    <property type="project" value="TreeGrafter"/>
</dbReference>
<dbReference type="Gene3D" id="1.10.1520.10">
    <property type="entry name" value="Ribonuclease III domain"/>
    <property type="match status" value="1"/>
</dbReference>
<keyword evidence="2" id="KW-0694">RNA-binding</keyword>
<dbReference type="SUPFAM" id="SSF69065">
    <property type="entry name" value="RNase III domain-like"/>
    <property type="match status" value="1"/>
</dbReference>
<evidence type="ECO:0000259" key="9">
    <source>
        <dbReference type="PROSITE" id="PS50142"/>
    </source>
</evidence>
<feature type="region of interest" description="Disordered" evidence="8">
    <location>
        <begin position="50"/>
        <end position="91"/>
    </location>
</feature>
<dbReference type="Proteomes" id="UP001303473">
    <property type="component" value="Unassembled WGS sequence"/>
</dbReference>
<dbReference type="InterPro" id="IPR014720">
    <property type="entry name" value="dsRBD_dom"/>
</dbReference>